<evidence type="ECO:0000256" key="1">
    <source>
        <dbReference type="SAM" id="MobiDB-lite"/>
    </source>
</evidence>
<sequence>MTAGLLPILVPGLYRSFSTDLRLLLGSGVTLTSVVGVVVHLVFVGVPHRTAKSMVAERVRHRGQKSNTETVVARSTHTLEKKP</sequence>
<dbReference type="Proteomes" id="UP000247569">
    <property type="component" value="Unassembled WGS sequence"/>
</dbReference>
<gene>
    <name evidence="3" type="ORF">DFR70_102759</name>
</gene>
<feature type="region of interest" description="Disordered" evidence="1">
    <location>
        <begin position="59"/>
        <end position="83"/>
    </location>
</feature>
<dbReference type="AlphaFoldDB" id="A0A318K7Z8"/>
<evidence type="ECO:0000313" key="3">
    <source>
        <dbReference type="EMBL" id="PXX69073.1"/>
    </source>
</evidence>
<dbReference type="EMBL" id="QJKF01000002">
    <property type="protein sequence ID" value="PXX69073.1"/>
    <property type="molecule type" value="Genomic_DNA"/>
</dbReference>
<feature type="compositionally biased region" description="Polar residues" evidence="1">
    <location>
        <begin position="65"/>
        <end position="76"/>
    </location>
</feature>
<reference evidence="3 4" key="1">
    <citation type="submission" date="2018-05" db="EMBL/GenBank/DDBJ databases">
        <title>Genomic Encyclopedia of Type Strains, Phase IV (KMG-IV): sequencing the most valuable type-strain genomes for metagenomic binning, comparative biology and taxonomic classification.</title>
        <authorList>
            <person name="Goeker M."/>
        </authorList>
    </citation>
    <scope>NUCLEOTIDE SEQUENCE [LARGE SCALE GENOMIC DNA]</scope>
    <source>
        <strain evidence="3 4">DSM 44704</strain>
    </source>
</reference>
<keyword evidence="2" id="KW-1133">Transmembrane helix</keyword>
<proteinExistence type="predicted"/>
<comment type="caution">
    <text evidence="3">The sequence shown here is derived from an EMBL/GenBank/DDBJ whole genome shotgun (WGS) entry which is preliminary data.</text>
</comment>
<protein>
    <submittedName>
        <fullName evidence="3">Uncharacterized protein</fullName>
    </submittedName>
</protein>
<accession>A0A318K7Z8</accession>
<feature type="transmembrane region" description="Helical" evidence="2">
    <location>
        <begin position="23"/>
        <end position="44"/>
    </location>
</feature>
<keyword evidence="2" id="KW-0472">Membrane</keyword>
<keyword evidence="2" id="KW-0812">Transmembrane</keyword>
<organism evidence="3 4">
    <name type="scientific">Nocardia tenerifensis</name>
    <dbReference type="NCBI Taxonomy" id="228006"/>
    <lineage>
        <taxon>Bacteria</taxon>
        <taxon>Bacillati</taxon>
        <taxon>Actinomycetota</taxon>
        <taxon>Actinomycetes</taxon>
        <taxon>Mycobacteriales</taxon>
        <taxon>Nocardiaceae</taxon>
        <taxon>Nocardia</taxon>
    </lineage>
</organism>
<keyword evidence="4" id="KW-1185">Reference proteome</keyword>
<evidence type="ECO:0000256" key="2">
    <source>
        <dbReference type="SAM" id="Phobius"/>
    </source>
</evidence>
<name>A0A318K7Z8_9NOCA</name>
<evidence type="ECO:0000313" key="4">
    <source>
        <dbReference type="Proteomes" id="UP000247569"/>
    </source>
</evidence>